<organism evidence="1 2">
    <name type="scientific">Mesoterricola sediminis</name>
    <dbReference type="NCBI Taxonomy" id="2927980"/>
    <lineage>
        <taxon>Bacteria</taxon>
        <taxon>Pseudomonadati</taxon>
        <taxon>Acidobacteriota</taxon>
        <taxon>Holophagae</taxon>
        <taxon>Holophagales</taxon>
        <taxon>Holophagaceae</taxon>
        <taxon>Mesoterricola</taxon>
    </lineage>
</organism>
<protein>
    <recommendedName>
        <fullName evidence="3">Tetratricopeptide repeat protein</fullName>
    </recommendedName>
</protein>
<dbReference type="Proteomes" id="UP001228113">
    <property type="component" value="Chromosome"/>
</dbReference>
<dbReference type="KEGG" id="msea:METESE_18490"/>
<dbReference type="SUPFAM" id="SSF48452">
    <property type="entry name" value="TPR-like"/>
    <property type="match status" value="1"/>
</dbReference>
<evidence type="ECO:0008006" key="3">
    <source>
        <dbReference type="Google" id="ProtNLM"/>
    </source>
</evidence>
<dbReference type="Gene3D" id="1.25.40.10">
    <property type="entry name" value="Tetratricopeptide repeat domain"/>
    <property type="match status" value="1"/>
</dbReference>
<dbReference type="EMBL" id="AP027081">
    <property type="protein sequence ID" value="BDU76891.1"/>
    <property type="molecule type" value="Genomic_DNA"/>
</dbReference>
<accession>A0AA48H3P4</accession>
<gene>
    <name evidence="1" type="ORF">METESE_18490</name>
</gene>
<reference evidence="1" key="1">
    <citation type="journal article" date="2023" name="Int. J. Syst. Evol. Microbiol.">
        <title>Mesoterricola silvestris gen. nov., sp. nov., Mesoterricola sediminis sp. nov., Geothrix oryzae sp. nov., Geothrix edaphica sp. nov., Geothrix rubra sp. nov., and Geothrix limicola sp. nov., six novel members of Acidobacteriota isolated from soils.</title>
        <authorList>
            <person name="Itoh H."/>
            <person name="Sugisawa Y."/>
            <person name="Mise K."/>
            <person name="Xu Z."/>
            <person name="Kuniyasu M."/>
            <person name="Ushijima N."/>
            <person name="Kawano K."/>
            <person name="Kobayashi E."/>
            <person name="Shiratori Y."/>
            <person name="Masuda Y."/>
            <person name="Senoo K."/>
        </authorList>
    </citation>
    <scope>NUCLEOTIDE SEQUENCE</scope>
    <source>
        <strain evidence="1">W786</strain>
    </source>
</reference>
<proteinExistence type="predicted"/>
<sequence>MAIKPKTNESPVTSADMTLEDSLTAALAKLGDNDLKAAQAAFEAVQAAALQAEAFPIARTAQSHLAAIAKRLDGAEAPAEPAPELAVQVQLNRRDPEAALGLAEAALKARPDHAGLHYLKALSLALLDRPQESADALTQATSLDPGLIYQFRLEPDFDAVRQSGPFAVFNRG</sequence>
<dbReference type="RefSeq" id="WP_243330938.1">
    <property type="nucleotide sequence ID" value="NZ_AP027081.1"/>
</dbReference>
<dbReference type="AlphaFoldDB" id="A0AA48H3P4"/>
<name>A0AA48H3P4_9BACT</name>
<keyword evidence="2" id="KW-1185">Reference proteome</keyword>
<evidence type="ECO:0000313" key="1">
    <source>
        <dbReference type="EMBL" id="BDU76891.1"/>
    </source>
</evidence>
<evidence type="ECO:0000313" key="2">
    <source>
        <dbReference type="Proteomes" id="UP001228113"/>
    </source>
</evidence>
<dbReference type="InterPro" id="IPR011990">
    <property type="entry name" value="TPR-like_helical_dom_sf"/>
</dbReference>